<evidence type="ECO:0000256" key="2">
    <source>
        <dbReference type="ARBA" id="ARBA00022763"/>
    </source>
</evidence>
<evidence type="ECO:0000313" key="12">
    <source>
        <dbReference type="EMBL" id="GLK79062.1"/>
    </source>
</evidence>
<dbReference type="GO" id="GO:0005524">
    <property type="term" value="F:ATP binding"/>
    <property type="evidence" value="ECO:0007669"/>
    <property type="project" value="UniProtKB-KW"/>
</dbReference>
<reference evidence="12" key="1">
    <citation type="journal article" date="2014" name="Int. J. Syst. Evol. Microbiol.">
        <title>Complete genome sequence of Corynebacterium casei LMG S-19264T (=DSM 44701T), isolated from a smear-ripened cheese.</title>
        <authorList>
            <consortium name="US DOE Joint Genome Institute (JGI-PGF)"/>
            <person name="Walter F."/>
            <person name="Albersmeier A."/>
            <person name="Kalinowski J."/>
            <person name="Ruckert C."/>
        </authorList>
    </citation>
    <scope>NUCLEOTIDE SEQUENCE</scope>
    <source>
        <strain evidence="12">VKM B-2748</strain>
    </source>
</reference>
<keyword evidence="1" id="KW-0547">Nucleotide-binding</keyword>
<organism evidence="12 13">
    <name type="scientific">Methylopila turkensis</name>
    <dbReference type="NCBI Taxonomy" id="1437816"/>
    <lineage>
        <taxon>Bacteria</taxon>
        <taxon>Pseudomonadati</taxon>
        <taxon>Pseudomonadota</taxon>
        <taxon>Alphaproteobacteria</taxon>
        <taxon>Hyphomicrobiales</taxon>
        <taxon>Methylopilaceae</taxon>
        <taxon>Methylopila</taxon>
    </lineage>
</organism>
<dbReference type="PROSITE" id="PS51192">
    <property type="entry name" value="HELICASE_ATP_BIND_1"/>
    <property type="match status" value="1"/>
</dbReference>
<accession>A0A9W6N686</accession>
<dbReference type="InterPro" id="IPR052511">
    <property type="entry name" value="ATP-dep_Helicase"/>
</dbReference>
<dbReference type="CDD" id="cd18796">
    <property type="entry name" value="SF2_C_LHR"/>
    <property type="match status" value="1"/>
</dbReference>
<keyword evidence="8" id="KW-0413">Isomerase</keyword>
<dbReference type="InterPro" id="IPR014001">
    <property type="entry name" value="Helicase_ATP-bd"/>
</dbReference>
<dbReference type="GO" id="GO:0003677">
    <property type="term" value="F:DNA binding"/>
    <property type="evidence" value="ECO:0007669"/>
    <property type="project" value="UniProtKB-KW"/>
</dbReference>
<keyword evidence="5" id="KW-0067">ATP-binding</keyword>
<sequence>MQVDAPVTDMVSPSLAGFTPATRDWFTAAFTAPTPAQAAAWTAIGAGDCALVVAPTGSGKTLAAFLHSIDQLFQAHEQAVEPEGNGKKAKTLTRVLYISPIKALGSDVQRNLRIPLDGVAAERQRRGDLSVNITVGMRTGDTPSTERAALLRRPPDILITTPESLYLMLTSKARETLREVTTVIVDEVHAVAGTKRGAHLALSLERLDTLLRQPAQRIGLSATVRPADRIAAFLGGARPTTVINPPSSRQLELRIIVPVEDMTDIPARDSQGSDEAQPGRVGSIWPHVEASILDQILARQSTIVFANSRGLAEKLTARLNELYGERHLDAIEGKAGLPEHYVSSAGGTENRSEGAPALIARSHHGSVSKEQRGEIETALKTGALRCVVATSSLELGIDMGLVDLVIQVGAPLSVASGLQRVGRASHQVGGTSTGLVYPRTRRDLVDAAVTVDCMLTGRLEAIDPPRNPLDVLAQQTVAAVAMDTLQIEDWYATVRRSDPFRELPRRVFDATLDMLAGRYPSDEFAEFRPRLVWDRDSGLLSARPGAQQLAVISGGTIPDRGMFSVMLPQGEEAAGSRRVGELDEEMVYESRVNDVITLGATSWRIQEITNDQVVVVPAPGRSARLPFWRGDGIGRPAELGEAIGAFLREIEAGISPRDGQREAGGNTDAVDATGRLAAVGLDPNAISNVLGLLTEQREATEVLPSDRTLVIERCRDETGDWRVILHSPYGQRVHGPWALAIAERIRSRLRIDPSVVSSDDGIVARIPDTEGRVPGAELFTFDPDTLQRIVTEAVGGSALFAARFRECAARALLLPRRNPGKRSPLWQQRLRAGQLLEIARDHADFPILIETARECLQDVYDLPALHGLMQKIEKGTVRLVEVTTDAPSPFAANLLFGYVAEFMYDGDAPLAERRASVLALDSGLLGDLLGQVDLGELLDPGVVERVGQELQRTAADRRVKGVESVADLLRELGPMGTSEIAMRLGEDEQAATADYLEELVHAGRIISVTIAGQDQWAIVEDAARLRDALGVKLPGGLPKTFLQAVAEPLRDLFARYARTHTPFTTGEVALRFGLGVAVADTALERLRDQGKVLNGNFGLARRLEARSDEAVFDNPLANHEWVSEDVFRRLRLRSLQAAREATKPVSRIAFTRLMLERQLLVSETAGHAALNAKNSVSGRLEGVDGVARVIEQLAGLPLLASIWETQVLPARVHDYRPGMLDELIASGEVLWAGHGAIGDDDGQVSLHLRDLMSDTLPAEPSSDVEDLSVLQRAILDVLAGGGAFFVRQLSSLAHARMMSLSAANANLGLPGEVDPGELREALWDLAWKGHVTADTWAPLRALADVSGSQRNLTARPVRHRPGRSGIPSRTSGVTTVSPSAYRSSGYSLGDTTLSGRWSLLHHIPASDTERAFALVEGLLDRYGVVARGAAVAEAVPGGFPQLQPVLRAMEDAGRVLRGRFVEGLGGAQFADRLTIERLRELAEARSVEPVTVALSALDPANPFGTLLGWPAHPGSTRPTRRSGAIVIISDGKLALYLTSGRKQLLSYIDAEDPANAKSLASALLALAAALKRDKYKGFTLETVDDHPVGRSALLSGLRAVGFSRVPKGVSWYG</sequence>
<dbReference type="InterPro" id="IPR055368">
    <property type="entry name" value="WH3_Lhr"/>
</dbReference>
<dbReference type="PANTHER" id="PTHR47962:SF5">
    <property type="entry name" value="ATP-DEPENDENT HELICASE LHR-RELATED"/>
    <property type="match status" value="1"/>
</dbReference>
<evidence type="ECO:0000256" key="8">
    <source>
        <dbReference type="ARBA" id="ARBA00023235"/>
    </source>
</evidence>
<dbReference type="Pfam" id="PF00270">
    <property type="entry name" value="DEAD"/>
    <property type="match status" value="1"/>
</dbReference>
<keyword evidence="13" id="KW-1185">Reference proteome</keyword>
<dbReference type="Pfam" id="PF23236">
    <property type="entry name" value="WHD_2nd_Lhr"/>
    <property type="match status" value="1"/>
</dbReference>
<dbReference type="InterPro" id="IPR001650">
    <property type="entry name" value="Helicase_C-like"/>
</dbReference>
<feature type="domain" description="Helicase C-terminal" evidence="11">
    <location>
        <begin position="292"/>
        <end position="470"/>
    </location>
</feature>
<evidence type="ECO:0000256" key="6">
    <source>
        <dbReference type="ARBA" id="ARBA00023125"/>
    </source>
</evidence>
<comment type="caution">
    <text evidence="12">The sequence shown here is derived from an EMBL/GenBank/DDBJ whole genome shotgun (WGS) entry which is preliminary data.</text>
</comment>
<dbReference type="InterPro" id="IPR055369">
    <property type="entry name" value="WH2_Lhr"/>
</dbReference>
<evidence type="ECO:0000259" key="10">
    <source>
        <dbReference type="PROSITE" id="PS51192"/>
    </source>
</evidence>
<dbReference type="GO" id="GO:0004386">
    <property type="term" value="F:helicase activity"/>
    <property type="evidence" value="ECO:0007669"/>
    <property type="project" value="UniProtKB-KW"/>
</dbReference>
<dbReference type="SMART" id="SM00490">
    <property type="entry name" value="HELICc"/>
    <property type="match status" value="1"/>
</dbReference>
<dbReference type="PROSITE" id="PS51194">
    <property type="entry name" value="HELICASE_CTER"/>
    <property type="match status" value="1"/>
</dbReference>
<dbReference type="GO" id="GO:0006281">
    <property type="term" value="P:DNA repair"/>
    <property type="evidence" value="ECO:0007669"/>
    <property type="project" value="UniProtKB-KW"/>
</dbReference>
<dbReference type="SMART" id="SM00487">
    <property type="entry name" value="DEXDc"/>
    <property type="match status" value="1"/>
</dbReference>
<reference evidence="12" key="2">
    <citation type="submission" date="2023-01" db="EMBL/GenBank/DDBJ databases">
        <authorList>
            <person name="Sun Q."/>
            <person name="Evtushenko L."/>
        </authorList>
    </citation>
    <scope>NUCLEOTIDE SEQUENCE</scope>
    <source>
        <strain evidence="12">VKM B-2748</strain>
    </source>
</reference>
<dbReference type="Gene3D" id="3.40.50.300">
    <property type="entry name" value="P-loop containing nucleotide triphosphate hydrolases"/>
    <property type="match status" value="2"/>
</dbReference>
<dbReference type="NCBIfam" id="NF007284">
    <property type="entry name" value="PRK09751.1"/>
    <property type="match status" value="1"/>
</dbReference>
<evidence type="ECO:0000313" key="13">
    <source>
        <dbReference type="Proteomes" id="UP001143309"/>
    </source>
</evidence>
<keyword evidence="7" id="KW-0234">DNA repair</keyword>
<protein>
    <submittedName>
        <fullName evidence="12">ATP-dependent helicase</fullName>
    </submittedName>
</protein>
<dbReference type="Pfam" id="PF00271">
    <property type="entry name" value="Helicase_C"/>
    <property type="match status" value="1"/>
</dbReference>
<evidence type="ECO:0000256" key="4">
    <source>
        <dbReference type="ARBA" id="ARBA00022806"/>
    </source>
</evidence>
<dbReference type="InterPro" id="IPR011545">
    <property type="entry name" value="DEAD/DEAH_box_helicase_dom"/>
</dbReference>
<dbReference type="EMBL" id="BSFL01000001">
    <property type="protein sequence ID" value="GLK79062.1"/>
    <property type="molecule type" value="Genomic_DNA"/>
</dbReference>
<proteinExistence type="predicted"/>
<evidence type="ECO:0000256" key="7">
    <source>
        <dbReference type="ARBA" id="ARBA00023204"/>
    </source>
</evidence>
<dbReference type="PANTHER" id="PTHR47962">
    <property type="entry name" value="ATP-DEPENDENT HELICASE LHR-RELATED-RELATED"/>
    <property type="match status" value="1"/>
</dbReference>
<name>A0A9W6N686_9HYPH</name>
<dbReference type="Proteomes" id="UP001143309">
    <property type="component" value="Unassembled WGS sequence"/>
</dbReference>
<dbReference type="InterPro" id="IPR045628">
    <property type="entry name" value="Lhr_WH_dom"/>
</dbReference>
<feature type="region of interest" description="Disordered" evidence="9">
    <location>
        <begin position="1355"/>
        <end position="1378"/>
    </location>
</feature>
<evidence type="ECO:0000259" key="11">
    <source>
        <dbReference type="PROSITE" id="PS51194"/>
    </source>
</evidence>
<evidence type="ECO:0000256" key="9">
    <source>
        <dbReference type="SAM" id="MobiDB-lite"/>
    </source>
</evidence>
<evidence type="ECO:0000256" key="3">
    <source>
        <dbReference type="ARBA" id="ARBA00022801"/>
    </source>
</evidence>
<feature type="domain" description="Helicase ATP-binding" evidence="10">
    <location>
        <begin position="41"/>
        <end position="242"/>
    </location>
</feature>
<dbReference type="Pfam" id="PF19306">
    <property type="entry name" value="WHD_Lhr"/>
    <property type="match status" value="1"/>
</dbReference>
<dbReference type="SUPFAM" id="SSF52540">
    <property type="entry name" value="P-loop containing nucleoside triphosphate hydrolases"/>
    <property type="match status" value="1"/>
</dbReference>
<dbReference type="InterPro" id="IPR013701">
    <property type="entry name" value="Lhr-like_DEAD/DEAH_assoc"/>
</dbReference>
<evidence type="ECO:0000256" key="1">
    <source>
        <dbReference type="ARBA" id="ARBA00022741"/>
    </source>
</evidence>
<dbReference type="GO" id="GO:0016887">
    <property type="term" value="F:ATP hydrolysis activity"/>
    <property type="evidence" value="ECO:0007669"/>
    <property type="project" value="TreeGrafter"/>
</dbReference>
<keyword evidence="2" id="KW-0227">DNA damage</keyword>
<gene>
    <name evidence="12" type="primary">lhr</name>
    <name evidence="12" type="ORF">GCM10008174_08030</name>
</gene>
<keyword evidence="3" id="KW-0378">Hydrolase</keyword>
<dbReference type="InterPro" id="IPR055367">
    <property type="entry name" value="WH4_Lhr"/>
</dbReference>
<keyword evidence="4 12" id="KW-0347">Helicase</keyword>
<dbReference type="InterPro" id="IPR027417">
    <property type="entry name" value="P-loop_NTPase"/>
</dbReference>
<feature type="compositionally biased region" description="Polar residues" evidence="9">
    <location>
        <begin position="1367"/>
        <end position="1378"/>
    </location>
</feature>
<evidence type="ECO:0000256" key="5">
    <source>
        <dbReference type="ARBA" id="ARBA00022840"/>
    </source>
</evidence>
<keyword evidence="6" id="KW-0238">DNA-binding</keyword>
<dbReference type="Pfam" id="PF08494">
    <property type="entry name" value="DEAD_assoc"/>
    <property type="match status" value="1"/>
</dbReference>
<dbReference type="Pfam" id="PF23235">
    <property type="entry name" value="WHD_3rd_Lhr"/>
    <property type="match status" value="1"/>
</dbReference>
<dbReference type="Pfam" id="PF23234">
    <property type="entry name" value="WHD_4th_Lhr"/>
    <property type="match status" value="1"/>
</dbReference>